<keyword evidence="2" id="KW-0560">Oxidoreductase</keyword>
<comment type="caution">
    <text evidence="5">The sequence shown here is derived from an EMBL/GenBank/DDBJ whole genome shotgun (WGS) entry which is preliminary data.</text>
</comment>
<dbReference type="Gene3D" id="3.40.605.10">
    <property type="entry name" value="Aldehyde Dehydrogenase, Chain A, domain 1"/>
    <property type="match status" value="1"/>
</dbReference>
<dbReference type="Gene3D" id="3.40.309.10">
    <property type="entry name" value="Aldehyde Dehydrogenase, Chain A, domain 2"/>
    <property type="match status" value="1"/>
</dbReference>
<dbReference type="AlphaFoldDB" id="A0A2A4Z968"/>
<dbReference type="PROSITE" id="PS00070">
    <property type="entry name" value="ALDEHYDE_DEHYDR_CYS"/>
    <property type="match status" value="1"/>
</dbReference>
<dbReference type="GO" id="GO:0006574">
    <property type="term" value="P:L-valine catabolic process"/>
    <property type="evidence" value="ECO:0007669"/>
    <property type="project" value="TreeGrafter"/>
</dbReference>
<feature type="domain" description="Aldehyde dehydrogenase" evidence="4">
    <location>
        <begin position="13"/>
        <end position="480"/>
    </location>
</feature>
<dbReference type="InterPro" id="IPR010061">
    <property type="entry name" value="MeMal-semiAld_DH"/>
</dbReference>
<keyword evidence="3" id="KW-0520">NAD</keyword>
<dbReference type="EMBL" id="NVUS01000001">
    <property type="protein sequence ID" value="PCJ03674.1"/>
    <property type="molecule type" value="Genomic_DNA"/>
</dbReference>
<organism evidence="5">
    <name type="scientific">OCS116 cluster bacterium</name>
    <dbReference type="NCBI Taxonomy" id="2030921"/>
    <lineage>
        <taxon>Bacteria</taxon>
        <taxon>Pseudomonadati</taxon>
        <taxon>Pseudomonadota</taxon>
        <taxon>Alphaproteobacteria</taxon>
        <taxon>OCS116 cluster</taxon>
    </lineage>
</organism>
<accession>A0A2A4Z968</accession>
<proteinExistence type="predicted"/>
<dbReference type="GO" id="GO:0006210">
    <property type="term" value="P:thymine catabolic process"/>
    <property type="evidence" value="ECO:0007669"/>
    <property type="project" value="TreeGrafter"/>
</dbReference>
<dbReference type="GO" id="GO:0004491">
    <property type="term" value="F:methylmalonate-semialdehyde dehydrogenase (acylating, NAD) activity"/>
    <property type="evidence" value="ECO:0007669"/>
    <property type="project" value="UniProtKB-EC"/>
</dbReference>
<reference evidence="5" key="2">
    <citation type="journal article" date="2018" name="ISME J.">
        <title>A dynamic microbial community with high functional redundancy inhabits the cold, oxic subseafloor aquifer.</title>
        <authorList>
            <person name="Tully B.J."/>
            <person name="Wheat C.G."/>
            <person name="Glazer B.T."/>
            <person name="Huber J.A."/>
        </authorList>
    </citation>
    <scope>NUCLEOTIDE SEQUENCE</scope>
    <source>
        <strain evidence="5">NORP83</strain>
    </source>
</reference>
<sequence length="498" mass="54289">MQKFEHFIDGIYVTSTSGNSQAVFNPSLGVQSGEVALASVADVDAAVASAQAAFQTWRHTSPLARARLMNKFLAILNERKRELATLISEQHGKTILDAEGEVIRGIEAVEFACAAPHLLKGEFSDNVSTAMDMYSMRKPLGVTAAITPFNFPVMVPMWMVAISTVCGNCVVWKPSERDPAAPLKIAEYMIEAGFPKGVLNVVNGDKVSVDRLTEHEDIKAVSFVGSTPIAKYVYDRSHAHNKRCQAMGGAKNHMIIMPDANIENTTNALLGAAYGSAGERCMAISVAVCVGDETADKVIAALIPKIENLTINHSMDEKADYGPLVTKQHLEKVISYIEMAEKEGATLLMDGRGFKLDNDKYADGYFLGPTLIDHVTADMQSYKEEIFGPTLQIIRVNTLEEAMRLPSEHEFGNGTSIFTENGAAARQFSDNVEVGMVGINVPIPVPMAFHSFGGWKNSAFNEHNQHGMEGIRFYTKVKTVTSRWKGGESAEFTIPTLS</sequence>
<dbReference type="InterPro" id="IPR016160">
    <property type="entry name" value="Ald_DH_CS_CYS"/>
</dbReference>
<evidence type="ECO:0000256" key="2">
    <source>
        <dbReference type="ARBA" id="ARBA00023002"/>
    </source>
</evidence>
<dbReference type="InterPro" id="IPR016163">
    <property type="entry name" value="Ald_DH_C"/>
</dbReference>
<evidence type="ECO:0000259" key="4">
    <source>
        <dbReference type="Pfam" id="PF00171"/>
    </source>
</evidence>
<dbReference type="CDD" id="cd07085">
    <property type="entry name" value="ALDH_F6_MMSDH"/>
    <property type="match status" value="1"/>
</dbReference>
<gene>
    <name evidence="5" type="primary">mmsA</name>
    <name evidence="5" type="ORF">COB13_00070</name>
</gene>
<dbReference type="InterPro" id="IPR015590">
    <property type="entry name" value="Aldehyde_DH_dom"/>
</dbReference>
<dbReference type="EC" id="1.2.1.27" evidence="1"/>
<dbReference type="SUPFAM" id="SSF53720">
    <property type="entry name" value="ALDH-like"/>
    <property type="match status" value="1"/>
</dbReference>
<protein>
    <recommendedName>
        <fullName evidence="1">methylmalonate-semialdehyde dehydrogenase (CoA acylating)</fullName>
        <ecNumber evidence="1">1.2.1.27</ecNumber>
    </recommendedName>
</protein>
<dbReference type="InterPro" id="IPR016161">
    <property type="entry name" value="Ald_DH/histidinol_DH"/>
</dbReference>
<evidence type="ECO:0000256" key="1">
    <source>
        <dbReference type="ARBA" id="ARBA00013048"/>
    </source>
</evidence>
<dbReference type="NCBIfam" id="TIGR01722">
    <property type="entry name" value="MMSDH"/>
    <property type="match status" value="1"/>
</dbReference>
<dbReference type="FunFam" id="3.40.309.10:FF:000002">
    <property type="entry name" value="Methylmalonate-semialdehyde dehydrogenase (Acylating)"/>
    <property type="match status" value="1"/>
</dbReference>
<evidence type="ECO:0000256" key="3">
    <source>
        <dbReference type="ARBA" id="ARBA00023027"/>
    </source>
</evidence>
<dbReference type="PANTHER" id="PTHR43866:SF4">
    <property type="entry name" value="MALONATE-SEMIALDEHYDE DEHYDROGENASE"/>
    <property type="match status" value="1"/>
</dbReference>
<dbReference type="Pfam" id="PF00171">
    <property type="entry name" value="Aldedh"/>
    <property type="match status" value="1"/>
</dbReference>
<name>A0A2A4Z968_9PROT</name>
<reference key="1">
    <citation type="submission" date="2017-08" db="EMBL/GenBank/DDBJ databases">
        <title>A dynamic microbial community with high functional redundancy inhabits the cold, oxic subseafloor aquifer.</title>
        <authorList>
            <person name="Tully B.J."/>
            <person name="Wheat C.G."/>
            <person name="Glazer B.T."/>
            <person name="Huber J.A."/>
        </authorList>
    </citation>
    <scope>NUCLEOTIDE SEQUENCE [LARGE SCALE GENOMIC DNA]</scope>
</reference>
<dbReference type="PANTHER" id="PTHR43866">
    <property type="entry name" value="MALONATE-SEMIALDEHYDE DEHYDROGENASE"/>
    <property type="match status" value="1"/>
</dbReference>
<dbReference type="FunFam" id="3.40.605.10:FF:000003">
    <property type="entry name" value="Methylmalonate-semialdehyde dehydrogenase [acylating]"/>
    <property type="match status" value="1"/>
</dbReference>
<dbReference type="InterPro" id="IPR016162">
    <property type="entry name" value="Ald_DH_N"/>
</dbReference>
<evidence type="ECO:0000313" key="5">
    <source>
        <dbReference type="EMBL" id="PCJ03674.1"/>
    </source>
</evidence>